<keyword evidence="7" id="KW-0788">Thiol protease</keyword>
<comment type="caution">
    <text evidence="10">The sequence shown here is derived from an EMBL/GenBank/DDBJ whole genome shotgun (WGS) entry which is preliminary data.</text>
</comment>
<keyword evidence="5" id="KW-0833">Ubl conjugation pathway</keyword>
<evidence type="ECO:0000256" key="8">
    <source>
        <dbReference type="SAM" id="MobiDB-lite"/>
    </source>
</evidence>
<dbReference type="InterPro" id="IPR001394">
    <property type="entry name" value="Peptidase_C19_UCH"/>
</dbReference>
<name>A0ABR2I5V5_9EUKA</name>
<dbReference type="Gene3D" id="3.90.70.10">
    <property type="entry name" value="Cysteine proteinases"/>
    <property type="match status" value="1"/>
</dbReference>
<evidence type="ECO:0000256" key="3">
    <source>
        <dbReference type="ARBA" id="ARBA00012759"/>
    </source>
</evidence>
<feature type="compositionally biased region" description="Polar residues" evidence="8">
    <location>
        <begin position="225"/>
        <end position="240"/>
    </location>
</feature>
<evidence type="ECO:0000259" key="9">
    <source>
        <dbReference type="PROSITE" id="PS50235"/>
    </source>
</evidence>
<feature type="domain" description="USP" evidence="9">
    <location>
        <begin position="346"/>
        <end position="680"/>
    </location>
</feature>
<dbReference type="SUPFAM" id="SSF54001">
    <property type="entry name" value="Cysteine proteinases"/>
    <property type="match status" value="1"/>
</dbReference>
<dbReference type="EMBL" id="JAPFFF010000020">
    <property type="protein sequence ID" value="KAK8857796.1"/>
    <property type="molecule type" value="Genomic_DNA"/>
</dbReference>
<dbReference type="PROSITE" id="PS50235">
    <property type="entry name" value="USP_3"/>
    <property type="match status" value="1"/>
</dbReference>
<dbReference type="PANTHER" id="PTHR21646">
    <property type="entry name" value="UBIQUITIN CARBOXYL-TERMINAL HYDROLASE"/>
    <property type="match status" value="1"/>
</dbReference>
<evidence type="ECO:0000256" key="1">
    <source>
        <dbReference type="ARBA" id="ARBA00000707"/>
    </source>
</evidence>
<dbReference type="CDD" id="cd02674">
    <property type="entry name" value="Peptidase_C19R"/>
    <property type="match status" value="1"/>
</dbReference>
<keyword evidence="11" id="KW-1185">Reference proteome</keyword>
<reference evidence="10 11" key="1">
    <citation type="submission" date="2024-04" db="EMBL/GenBank/DDBJ databases">
        <title>Tritrichomonas musculus Genome.</title>
        <authorList>
            <person name="Alves-Ferreira E."/>
            <person name="Grigg M."/>
            <person name="Lorenzi H."/>
            <person name="Galac M."/>
        </authorList>
    </citation>
    <scope>NUCLEOTIDE SEQUENCE [LARGE SCALE GENOMIC DNA]</scope>
    <source>
        <strain evidence="10 11">EAF2021</strain>
    </source>
</reference>
<comment type="similarity">
    <text evidence="2">Belongs to the peptidase C19 family.</text>
</comment>
<organism evidence="10 11">
    <name type="scientific">Tritrichomonas musculus</name>
    <dbReference type="NCBI Taxonomy" id="1915356"/>
    <lineage>
        <taxon>Eukaryota</taxon>
        <taxon>Metamonada</taxon>
        <taxon>Parabasalia</taxon>
        <taxon>Tritrichomonadida</taxon>
        <taxon>Tritrichomonadidae</taxon>
        <taxon>Tritrichomonas</taxon>
    </lineage>
</organism>
<evidence type="ECO:0000256" key="4">
    <source>
        <dbReference type="ARBA" id="ARBA00022670"/>
    </source>
</evidence>
<dbReference type="InterPro" id="IPR028889">
    <property type="entry name" value="USP"/>
</dbReference>
<evidence type="ECO:0000256" key="2">
    <source>
        <dbReference type="ARBA" id="ARBA00009085"/>
    </source>
</evidence>
<sequence>MTKNFNAKQFIKQYPKELHPFAEEKMKCCEIISSEWLKKLEKSLKSPFSHIPNNFSKCIEDLVDSDGKLLHNLKRGKDYDLVTCFMFDNLARLSDPKENESPPRRICCGLGHDPMTGEDIVVFDLVAFNIKMIRCNRELSRTDLSKTSSFTSVTGERWYASASWTFGDFLRQFCEIVNMDENTHRFYKDPTLEEPVNLSSLISSSVKGRMTKITARDLYFGPSGRSGSKSCMKADNSSSMRIRHSISNEKSMPNKKTIEDSSAFPSQRSNLKNHYSKATVISSSSSMNFDSNGKLNRINTGSDVSSSSFDSQDKDKVNSSKDEQSIIMEYRYSPSNDLVVPKLEPTGFENLSNSCYMNAVIQCFIHIPPISSLYFGDDYVDYINLTNKQNSQGNVSKEFHNIISDLATLRYNSINPYSLNKFRTAFTNQYLMFNSSEQQDAQEFLICLIDGLHEDMNQAFTDEKKRRKVLETLSPNESPWSVCKKLNNSQIYKIFLGMTETKLTCQVCSHSESIKEPFVVLSLPIPASFSRTAHLEDLIKHYCQKEIIGKTEKVRCEKCQKKTNTKKSIKIEQCGEILIIAFKRFENTTKGGYSSFKKNDINIIYPKVLNMNPYSSNKIGKYMLIGCVYHYGSLDCGHYTASVLDQVRDTWYNFNDATVNQTVERNVHNRNAYILFYQKE</sequence>
<evidence type="ECO:0000256" key="7">
    <source>
        <dbReference type="ARBA" id="ARBA00022807"/>
    </source>
</evidence>
<dbReference type="EC" id="3.4.19.12" evidence="3"/>
<evidence type="ECO:0000256" key="6">
    <source>
        <dbReference type="ARBA" id="ARBA00022801"/>
    </source>
</evidence>
<evidence type="ECO:0000313" key="10">
    <source>
        <dbReference type="EMBL" id="KAK8857796.1"/>
    </source>
</evidence>
<dbReference type="InterPro" id="IPR038765">
    <property type="entry name" value="Papain-like_cys_pep_sf"/>
</dbReference>
<evidence type="ECO:0000313" key="11">
    <source>
        <dbReference type="Proteomes" id="UP001470230"/>
    </source>
</evidence>
<protein>
    <recommendedName>
        <fullName evidence="3">ubiquitinyl hydrolase 1</fullName>
        <ecNumber evidence="3">3.4.19.12</ecNumber>
    </recommendedName>
</protein>
<accession>A0ABR2I5V5</accession>
<dbReference type="Proteomes" id="UP001470230">
    <property type="component" value="Unassembled WGS sequence"/>
</dbReference>
<evidence type="ECO:0000256" key="5">
    <source>
        <dbReference type="ARBA" id="ARBA00022786"/>
    </source>
</evidence>
<dbReference type="PANTHER" id="PTHR21646:SF24">
    <property type="entry name" value="UBIQUITIN CARBOXYL-TERMINAL HYDROLASE"/>
    <property type="match status" value="1"/>
</dbReference>
<comment type="catalytic activity">
    <reaction evidence="1">
        <text>Thiol-dependent hydrolysis of ester, thioester, amide, peptide and isopeptide bonds formed by the C-terminal Gly of ubiquitin (a 76-residue protein attached to proteins as an intracellular targeting signal).</text>
        <dbReference type="EC" id="3.4.19.12"/>
    </reaction>
</comment>
<gene>
    <name evidence="10" type="ORF">M9Y10_016209</name>
</gene>
<keyword evidence="4" id="KW-0645">Protease</keyword>
<dbReference type="Pfam" id="PF00443">
    <property type="entry name" value="UCH"/>
    <property type="match status" value="1"/>
</dbReference>
<proteinExistence type="inferred from homology"/>
<keyword evidence="6" id="KW-0378">Hydrolase</keyword>
<feature type="region of interest" description="Disordered" evidence="8">
    <location>
        <begin position="300"/>
        <end position="322"/>
    </location>
</feature>
<feature type="region of interest" description="Disordered" evidence="8">
    <location>
        <begin position="224"/>
        <end position="269"/>
    </location>
</feature>
<feature type="compositionally biased region" description="Basic and acidic residues" evidence="8">
    <location>
        <begin position="311"/>
        <end position="322"/>
    </location>
</feature>
<dbReference type="InterPro" id="IPR050185">
    <property type="entry name" value="Ub_carboxyl-term_hydrolase"/>
</dbReference>